<comment type="catalytic activity">
    <reaction evidence="1 7">
        <text>6-phospho-D-glucono-1,5-lactone + H2O = 6-phospho-D-gluconate + H(+)</text>
        <dbReference type="Rhea" id="RHEA:12556"/>
        <dbReference type="ChEBI" id="CHEBI:15377"/>
        <dbReference type="ChEBI" id="CHEBI:15378"/>
        <dbReference type="ChEBI" id="CHEBI:57955"/>
        <dbReference type="ChEBI" id="CHEBI:58759"/>
        <dbReference type="EC" id="3.1.1.31"/>
    </reaction>
</comment>
<comment type="similarity">
    <text evidence="4 7">Belongs to the glucosamine/galactosamine-6-phosphate isomerase family. 6-phosphogluconolactonase subfamily.</text>
</comment>
<accession>A0A1C9W303</accession>
<protein>
    <recommendedName>
        <fullName evidence="6 7">6-phosphogluconolactonase</fullName>
        <shortName evidence="7">6PGL</shortName>
        <ecNumber evidence="5 7">3.1.1.31</ecNumber>
    </recommendedName>
</protein>
<dbReference type="InterPro" id="IPR006148">
    <property type="entry name" value="Glc/Gal-6P_isomerase"/>
</dbReference>
<evidence type="ECO:0000259" key="8">
    <source>
        <dbReference type="Pfam" id="PF01182"/>
    </source>
</evidence>
<dbReference type="InterPro" id="IPR039104">
    <property type="entry name" value="6PGL"/>
</dbReference>
<evidence type="ECO:0000256" key="7">
    <source>
        <dbReference type="RuleBase" id="RU365095"/>
    </source>
</evidence>
<evidence type="ECO:0000256" key="2">
    <source>
        <dbReference type="ARBA" id="ARBA00002681"/>
    </source>
</evidence>
<sequence>MMIEEKFFPDRERLVQALANDCASKLQQGIKEQGQASFLVSGGSTPEPVYRELSKRPLPWSDITVALVDERWVDKTESGSNHAFIEKSLLQNAAAEAPFLGMKTPHASAAEGEADCERAYSELPRPFDVCILGMGSDGHTASLFPHAEGLEQALNTNGSQLCKAINAKQSEVTGSHTERMTLTLAAILQSRDIKLLITGEEKLKVYREALLGSDELEMPIRSILKQGHKAVTVYWAP</sequence>
<dbReference type="STRING" id="1769779.AUP74_00053"/>
<dbReference type="GO" id="GO:0017057">
    <property type="term" value="F:6-phosphogluconolactonase activity"/>
    <property type="evidence" value="ECO:0007669"/>
    <property type="project" value="UniProtKB-UniRule"/>
</dbReference>
<gene>
    <name evidence="7 9" type="primary">pgl</name>
    <name evidence="9" type="ORF">AUP74_00053</name>
</gene>
<dbReference type="UniPathway" id="UPA00115">
    <property type="reaction ID" value="UER00409"/>
</dbReference>
<evidence type="ECO:0000256" key="4">
    <source>
        <dbReference type="ARBA" id="ARBA00010662"/>
    </source>
</evidence>
<dbReference type="GO" id="GO:0005975">
    <property type="term" value="P:carbohydrate metabolic process"/>
    <property type="evidence" value="ECO:0007669"/>
    <property type="project" value="UniProtKB-UniRule"/>
</dbReference>
<dbReference type="InterPro" id="IPR005900">
    <property type="entry name" value="6-phosphogluconolactonase_DevB"/>
</dbReference>
<feature type="domain" description="Glucosamine/galactosamine-6-phosphate isomerase" evidence="8">
    <location>
        <begin position="9"/>
        <end position="228"/>
    </location>
</feature>
<comment type="function">
    <text evidence="2 7">Hydrolysis of 6-phosphogluconolactone to 6-phosphogluconate.</text>
</comment>
<reference evidence="10" key="1">
    <citation type="submission" date="2016-01" db="EMBL/GenBank/DDBJ databases">
        <title>Complete genome sequence of Microbulbifer sp. CCB-MM1, a halophile isolated from Matang Mangrove Forest, Perak.</title>
        <authorList>
            <person name="Moh T.H."/>
            <person name="Dinesh B."/>
            <person name="Lau N.-S."/>
            <person name="Go F."/>
            <person name="Alexander Chong S.-C."/>
        </authorList>
    </citation>
    <scope>NUCLEOTIDE SEQUENCE [LARGE SCALE GENOMIC DNA]</scope>
    <source>
        <strain evidence="10">CCB-MM1</strain>
    </source>
</reference>
<dbReference type="EMBL" id="CP014143">
    <property type="protein sequence ID" value="AOS95530.1"/>
    <property type="molecule type" value="Genomic_DNA"/>
</dbReference>
<dbReference type="EC" id="3.1.1.31" evidence="5 7"/>
<dbReference type="AlphaFoldDB" id="A0A1C9W303"/>
<dbReference type="Pfam" id="PF01182">
    <property type="entry name" value="Glucosamine_iso"/>
    <property type="match status" value="1"/>
</dbReference>
<dbReference type="InterPro" id="IPR037171">
    <property type="entry name" value="NagB/RpiA_transferase-like"/>
</dbReference>
<dbReference type="CDD" id="cd01400">
    <property type="entry name" value="6PGL"/>
    <property type="match status" value="1"/>
</dbReference>
<dbReference type="PANTHER" id="PTHR11054:SF0">
    <property type="entry name" value="6-PHOSPHOGLUCONOLACTONASE"/>
    <property type="match status" value="1"/>
</dbReference>
<dbReference type="RefSeq" id="WP_335625485.1">
    <property type="nucleotide sequence ID" value="NZ_CP014143.1"/>
</dbReference>
<dbReference type="Gene3D" id="3.40.50.1360">
    <property type="match status" value="1"/>
</dbReference>
<organism evidence="9 10">
    <name type="scientific">Microbulbifer aggregans</name>
    <dbReference type="NCBI Taxonomy" id="1769779"/>
    <lineage>
        <taxon>Bacteria</taxon>
        <taxon>Pseudomonadati</taxon>
        <taxon>Pseudomonadota</taxon>
        <taxon>Gammaproteobacteria</taxon>
        <taxon>Cellvibrionales</taxon>
        <taxon>Microbulbiferaceae</taxon>
        <taxon>Microbulbifer</taxon>
    </lineage>
</organism>
<evidence type="ECO:0000256" key="6">
    <source>
        <dbReference type="ARBA" id="ARBA00020337"/>
    </source>
</evidence>
<dbReference type="SUPFAM" id="SSF100950">
    <property type="entry name" value="NagB/RpiA/CoA transferase-like"/>
    <property type="match status" value="1"/>
</dbReference>
<evidence type="ECO:0000313" key="9">
    <source>
        <dbReference type="EMBL" id="AOS95530.1"/>
    </source>
</evidence>
<dbReference type="PANTHER" id="PTHR11054">
    <property type="entry name" value="6-PHOSPHOGLUCONOLACTONASE"/>
    <property type="match status" value="1"/>
</dbReference>
<evidence type="ECO:0000256" key="1">
    <source>
        <dbReference type="ARBA" id="ARBA00000832"/>
    </source>
</evidence>
<evidence type="ECO:0000256" key="3">
    <source>
        <dbReference type="ARBA" id="ARBA00004961"/>
    </source>
</evidence>
<dbReference type="Proteomes" id="UP000095672">
    <property type="component" value="Chromosome"/>
</dbReference>
<dbReference type="PATRIC" id="fig|1769779.3.peg.50"/>
<proteinExistence type="inferred from homology"/>
<dbReference type="GO" id="GO:0006098">
    <property type="term" value="P:pentose-phosphate shunt"/>
    <property type="evidence" value="ECO:0007669"/>
    <property type="project" value="UniProtKB-UniPathway"/>
</dbReference>
<dbReference type="NCBIfam" id="TIGR01198">
    <property type="entry name" value="pgl"/>
    <property type="match status" value="1"/>
</dbReference>
<dbReference type="KEGG" id="micc:AUP74_00053"/>
<comment type="pathway">
    <text evidence="3 7">Carbohydrate degradation; pentose phosphate pathway; D-ribulose 5-phosphate from D-glucose 6-phosphate (oxidative stage): step 2/3.</text>
</comment>
<evidence type="ECO:0000313" key="10">
    <source>
        <dbReference type="Proteomes" id="UP000095672"/>
    </source>
</evidence>
<evidence type="ECO:0000256" key="5">
    <source>
        <dbReference type="ARBA" id="ARBA00013198"/>
    </source>
</evidence>
<name>A0A1C9W303_9GAMM</name>
<keyword evidence="7 9" id="KW-0378">Hydrolase</keyword>
<keyword evidence="10" id="KW-1185">Reference proteome</keyword>